<feature type="region of interest" description="Disordered" evidence="1">
    <location>
        <begin position="102"/>
        <end position="121"/>
    </location>
</feature>
<evidence type="ECO:0000313" key="2">
    <source>
        <dbReference type="EMBL" id="CAJ1077726.1"/>
    </source>
</evidence>
<organism evidence="2 3">
    <name type="scientific">Xyrichtys novacula</name>
    <name type="common">Pearly razorfish</name>
    <name type="synonym">Hemipteronotus novacula</name>
    <dbReference type="NCBI Taxonomy" id="13765"/>
    <lineage>
        <taxon>Eukaryota</taxon>
        <taxon>Metazoa</taxon>
        <taxon>Chordata</taxon>
        <taxon>Craniata</taxon>
        <taxon>Vertebrata</taxon>
        <taxon>Euteleostomi</taxon>
        <taxon>Actinopterygii</taxon>
        <taxon>Neopterygii</taxon>
        <taxon>Teleostei</taxon>
        <taxon>Neoteleostei</taxon>
        <taxon>Acanthomorphata</taxon>
        <taxon>Eupercaria</taxon>
        <taxon>Labriformes</taxon>
        <taxon>Labridae</taxon>
        <taxon>Xyrichtys</taxon>
    </lineage>
</organism>
<evidence type="ECO:0000256" key="1">
    <source>
        <dbReference type="SAM" id="MobiDB-lite"/>
    </source>
</evidence>
<proteinExistence type="predicted"/>
<dbReference type="Proteomes" id="UP001178508">
    <property type="component" value="Chromosome 17"/>
</dbReference>
<keyword evidence="3" id="KW-1185">Reference proteome</keyword>
<protein>
    <submittedName>
        <fullName evidence="2">Uncharacterized protein</fullName>
    </submittedName>
</protein>
<dbReference type="AlphaFoldDB" id="A0AAV1GWY3"/>
<dbReference type="EMBL" id="OY660880">
    <property type="protein sequence ID" value="CAJ1077726.1"/>
    <property type="molecule type" value="Genomic_DNA"/>
</dbReference>
<sequence length="121" mass="12684">MLSNCLILQPTVSSTSDLIGASPARRVHLAGSPSNTVSSAPRPQTIETPSVGLAAEHFVSHEPSAAPYFPLSSDISWVIQHSSTMQQLGSVLHSSRPRIKTRSAATSLPAYLPGAAQEPGQ</sequence>
<reference evidence="2" key="1">
    <citation type="submission" date="2023-08" db="EMBL/GenBank/DDBJ databases">
        <authorList>
            <person name="Alioto T."/>
            <person name="Alioto T."/>
            <person name="Gomez Garrido J."/>
        </authorList>
    </citation>
    <scope>NUCLEOTIDE SEQUENCE</scope>
</reference>
<evidence type="ECO:0000313" key="3">
    <source>
        <dbReference type="Proteomes" id="UP001178508"/>
    </source>
</evidence>
<gene>
    <name evidence="2" type="ORF">XNOV1_A034336</name>
</gene>
<accession>A0AAV1GWY3</accession>
<name>A0AAV1GWY3_XYRNO</name>